<dbReference type="EMBL" id="CABFNS010000753">
    <property type="protein sequence ID" value="VUC26523.1"/>
    <property type="molecule type" value="Genomic_DNA"/>
</dbReference>
<reference evidence="1 2" key="1">
    <citation type="submission" date="2019-06" db="EMBL/GenBank/DDBJ databases">
        <authorList>
            <person name="Broberg M."/>
        </authorList>
    </citation>
    <scope>NUCLEOTIDE SEQUENCE [LARGE SCALE GENOMIC DNA]</scope>
</reference>
<comment type="caution">
    <text evidence="1">The sequence shown here is derived from an EMBL/GenBank/DDBJ whole genome shotgun (WGS) entry which is preliminary data.</text>
</comment>
<evidence type="ECO:0000313" key="2">
    <source>
        <dbReference type="Proteomes" id="UP000766486"/>
    </source>
</evidence>
<accession>A0ABY6U5Y1</accession>
<name>A0ABY6U5Y1_BIOOC</name>
<gene>
    <name evidence="1" type="ORF">CLO192961_LOCUS192580</name>
</gene>
<sequence>MDVEVPVEIFLITRANNHLHIIKEGFSAASTETWLDIYQSRDPNTLLPVPTQTYAAAFTLDSSDFPITVYGLRQYRLSATSPDSPDFTISSATFAITGDQQGLALNFRATNFSFPDWVQSPALVPKSPFSASGQWRWRLEDVALNGNAVSSTLLNLDFYFFLCDQANFDAPRHQLELIRLTVPPYQTIAERSWNEVEKAVVQNLATHLWGLGGPRRYDVDQARARHLMRRNNMMGIDLAGFMTVTRDICNCFDLAYFVNLCCRSLGRYTDAGQLVEVGVQNNHRSVLPNDPSLQCIFAGHFIAHHC</sequence>
<organism evidence="1 2">
    <name type="scientific">Bionectria ochroleuca</name>
    <name type="common">Gliocladium roseum</name>
    <dbReference type="NCBI Taxonomy" id="29856"/>
    <lineage>
        <taxon>Eukaryota</taxon>
        <taxon>Fungi</taxon>
        <taxon>Dikarya</taxon>
        <taxon>Ascomycota</taxon>
        <taxon>Pezizomycotina</taxon>
        <taxon>Sordariomycetes</taxon>
        <taxon>Hypocreomycetidae</taxon>
        <taxon>Hypocreales</taxon>
        <taxon>Bionectriaceae</taxon>
        <taxon>Clonostachys</taxon>
    </lineage>
</organism>
<dbReference type="Proteomes" id="UP000766486">
    <property type="component" value="Unassembled WGS sequence"/>
</dbReference>
<keyword evidence="2" id="KW-1185">Reference proteome</keyword>
<proteinExistence type="predicted"/>
<evidence type="ECO:0000313" key="1">
    <source>
        <dbReference type="EMBL" id="VUC26523.1"/>
    </source>
</evidence>
<protein>
    <submittedName>
        <fullName evidence="1">Uncharacterized protein</fullName>
    </submittedName>
</protein>